<dbReference type="EMBL" id="REGN01001283">
    <property type="protein sequence ID" value="RNA35846.1"/>
    <property type="molecule type" value="Genomic_DNA"/>
</dbReference>
<dbReference type="AlphaFoldDB" id="A0A3M7SJA8"/>
<dbReference type="Proteomes" id="UP000276133">
    <property type="component" value="Unassembled WGS sequence"/>
</dbReference>
<keyword evidence="2" id="KW-1185">Reference proteome</keyword>
<evidence type="ECO:0000313" key="2">
    <source>
        <dbReference type="Proteomes" id="UP000276133"/>
    </source>
</evidence>
<gene>
    <name evidence="1" type="ORF">BpHYR1_022686</name>
</gene>
<protein>
    <submittedName>
        <fullName evidence="1">Uncharacterized protein</fullName>
    </submittedName>
</protein>
<proteinExistence type="predicted"/>
<sequence>MAWTSLPHKKTLDDTLCSIKEQLSGAGLNIRLAKNKSSLESLKMKIKRFFMSYNPDNLIDFVC</sequence>
<name>A0A3M7SJA8_BRAPC</name>
<comment type="caution">
    <text evidence="1">The sequence shown here is derived from an EMBL/GenBank/DDBJ whole genome shotgun (WGS) entry which is preliminary data.</text>
</comment>
<accession>A0A3M7SJA8</accession>
<evidence type="ECO:0000313" key="1">
    <source>
        <dbReference type="EMBL" id="RNA35846.1"/>
    </source>
</evidence>
<reference evidence="1 2" key="1">
    <citation type="journal article" date="2018" name="Sci. Rep.">
        <title>Genomic signatures of local adaptation to the degree of environmental predictability in rotifers.</title>
        <authorList>
            <person name="Franch-Gras L."/>
            <person name="Hahn C."/>
            <person name="Garcia-Roger E.M."/>
            <person name="Carmona M.J."/>
            <person name="Serra M."/>
            <person name="Gomez A."/>
        </authorList>
    </citation>
    <scope>NUCLEOTIDE SEQUENCE [LARGE SCALE GENOMIC DNA]</scope>
    <source>
        <strain evidence="1">HYR1</strain>
    </source>
</reference>
<organism evidence="1 2">
    <name type="scientific">Brachionus plicatilis</name>
    <name type="common">Marine rotifer</name>
    <name type="synonym">Brachionus muelleri</name>
    <dbReference type="NCBI Taxonomy" id="10195"/>
    <lineage>
        <taxon>Eukaryota</taxon>
        <taxon>Metazoa</taxon>
        <taxon>Spiralia</taxon>
        <taxon>Gnathifera</taxon>
        <taxon>Rotifera</taxon>
        <taxon>Eurotatoria</taxon>
        <taxon>Monogononta</taxon>
        <taxon>Pseudotrocha</taxon>
        <taxon>Ploima</taxon>
        <taxon>Brachionidae</taxon>
        <taxon>Brachionus</taxon>
    </lineage>
</organism>